<dbReference type="PRINTS" id="PR01265">
    <property type="entry name" value="LINKMODULE"/>
</dbReference>
<dbReference type="Pfam" id="PF00193">
    <property type="entry name" value="Xlink"/>
    <property type="match status" value="2"/>
</dbReference>
<dbReference type="SMART" id="SM00445">
    <property type="entry name" value="LINK"/>
    <property type="match status" value="2"/>
</dbReference>
<dbReference type="InterPro" id="IPR050691">
    <property type="entry name" value="Hyaluronan_bind_Proteoglycan"/>
</dbReference>
<reference evidence="13" key="1">
    <citation type="submission" date="2025-08" db="UniProtKB">
        <authorList>
            <consortium name="RefSeq"/>
        </authorList>
    </citation>
    <scope>IDENTIFICATION</scope>
    <source>
        <strain evidence="13">Quisiro</strain>
        <tissue evidence="13">Liver</tissue>
    </source>
</reference>
<comment type="subcellular location">
    <subcellularLocation>
        <location evidence="1">Secreted</location>
        <location evidence="1">Extracellular space</location>
        <location evidence="1">Extracellular matrix</location>
    </subcellularLocation>
</comment>
<sequence length="371" mass="41609">MNGQLETTASVTQEHFFSWDFAGAERMATFQMNFAVFLFLTANSFTSSSALYAPNRAVSNTPKKLQYLLEPPVHVEVAGRRGDNVTLPCIIRTKPRHFKIKWTKLEHGLNGQENIIIISNAKAFKAYGHLGQRASLRGAHTMDASLQLSHLELEDGGRYRCELINGIEDENVLITLRITGVIFPYQSKNGRYKFTYHEAKEVCAEQDGVLATFSQLYRAWTEGLDWCNAGWLHDGTVNYPIVHPRPVCGGNLPPGIRSYGSKDKNRDRFDAFCFTSQTVGSVFYISGSFAFEQAVNACKHQGAELALVGQLYAAWRFQNYDQCDGGWLKDGSVRFPINNPRKNCGGIPEAGVRSFGFPDKTIHLYGAYCYR</sequence>
<dbReference type="GO" id="GO:0005615">
    <property type="term" value="C:extracellular space"/>
    <property type="evidence" value="ECO:0007669"/>
    <property type="project" value="TreeGrafter"/>
</dbReference>
<dbReference type="InterPro" id="IPR036179">
    <property type="entry name" value="Ig-like_dom_sf"/>
</dbReference>
<feature type="disulfide bond" evidence="9">
    <location>
        <begin position="323"/>
        <end position="344"/>
    </location>
</feature>
<evidence type="ECO:0000256" key="7">
    <source>
        <dbReference type="ARBA" id="ARBA00023319"/>
    </source>
</evidence>
<dbReference type="SUPFAM" id="SSF56436">
    <property type="entry name" value="C-type lectin-like"/>
    <property type="match status" value="2"/>
</dbReference>
<keyword evidence="2" id="KW-0964">Secreted</keyword>
<evidence type="ECO:0000256" key="6">
    <source>
        <dbReference type="ARBA" id="ARBA00023290"/>
    </source>
</evidence>
<keyword evidence="6" id="KW-0373">Hyaluronic acid</keyword>
<accession>A0A2I4CJ66</accession>
<keyword evidence="3" id="KW-0272">Extracellular matrix</keyword>
<dbReference type="SMART" id="SM00408">
    <property type="entry name" value="IGc2"/>
    <property type="match status" value="1"/>
</dbReference>
<dbReference type="CDD" id="cd03519">
    <property type="entry name" value="Link_domain_HAPLN_module_2"/>
    <property type="match status" value="1"/>
</dbReference>
<keyword evidence="5 9" id="KW-1015">Disulfide bond</keyword>
<dbReference type="PROSITE" id="PS50963">
    <property type="entry name" value="LINK_2"/>
    <property type="match status" value="2"/>
</dbReference>
<feature type="domain" description="Link" evidence="11">
    <location>
        <begin position="181"/>
        <end position="275"/>
    </location>
</feature>
<dbReference type="KEGG" id="alim:106529215"/>
<dbReference type="InterPro" id="IPR013106">
    <property type="entry name" value="Ig_V-set"/>
</dbReference>
<evidence type="ECO:0000259" key="10">
    <source>
        <dbReference type="PROSITE" id="PS50835"/>
    </source>
</evidence>
<dbReference type="GO" id="GO:0001501">
    <property type="term" value="P:skeletal system development"/>
    <property type="evidence" value="ECO:0007669"/>
    <property type="project" value="TreeGrafter"/>
</dbReference>
<dbReference type="PROSITE" id="PS01241">
    <property type="entry name" value="LINK_1"/>
    <property type="match status" value="1"/>
</dbReference>
<dbReference type="FunFam" id="3.10.100.10:FF:000002">
    <property type="entry name" value="Hyaluronan proteoglycan link protein 1"/>
    <property type="match status" value="1"/>
</dbReference>
<organism evidence="12 13">
    <name type="scientific">Austrofundulus limnaeus</name>
    <name type="common">Annual killifish</name>
    <dbReference type="NCBI Taxonomy" id="52670"/>
    <lineage>
        <taxon>Eukaryota</taxon>
        <taxon>Metazoa</taxon>
        <taxon>Chordata</taxon>
        <taxon>Craniata</taxon>
        <taxon>Vertebrata</taxon>
        <taxon>Euteleostomi</taxon>
        <taxon>Actinopterygii</taxon>
        <taxon>Neopterygii</taxon>
        <taxon>Teleostei</taxon>
        <taxon>Neoteleostei</taxon>
        <taxon>Acanthomorphata</taxon>
        <taxon>Ovalentaria</taxon>
        <taxon>Atherinomorphae</taxon>
        <taxon>Cyprinodontiformes</taxon>
        <taxon>Rivulidae</taxon>
        <taxon>Austrofundulus</taxon>
    </lineage>
</organism>
<evidence type="ECO:0000313" key="12">
    <source>
        <dbReference type="Proteomes" id="UP000192220"/>
    </source>
</evidence>
<dbReference type="InterPro" id="IPR016187">
    <property type="entry name" value="CTDL_fold"/>
</dbReference>
<name>A0A2I4CJ66_AUSLI</name>
<dbReference type="SMART" id="SM00409">
    <property type="entry name" value="IG"/>
    <property type="match status" value="1"/>
</dbReference>
<feature type="domain" description="Ig-like" evidence="10">
    <location>
        <begin position="71"/>
        <end position="179"/>
    </location>
</feature>
<evidence type="ECO:0000259" key="11">
    <source>
        <dbReference type="PROSITE" id="PS50963"/>
    </source>
</evidence>
<dbReference type="PANTHER" id="PTHR22804:SF8">
    <property type="entry name" value="HYALURONAN AND PROTEOGLYCAN LINK PROTEIN 2"/>
    <property type="match status" value="1"/>
</dbReference>
<dbReference type="RefSeq" id="XP_013880023.1">
    <property type="nucleotide sequence ID" value="XM_014024569.1"/>
</dbReference>
<dbReference type="PANTHER" id="PTHR22804">
    <property type="entry name" value="AGGRECAN/VERSICAN PROTEOGLYCAN"/>
    <property type="match status" value="1"/>
</dbReference>
<dbReference type="InterPro" id="IPR016186">
    <property type="entry name" value="C-type_lectin-like/link_sf"/>
</dbReference>
<dbReference type="GO" id="GO:0005540">
    <property type="term" value="F:hyaluronic acid binding"/>
    <property type="evidence" value="ECO:0007669"/>
    <property type="project" value="UniProtKB-KW"/>
</dbReference>
<dbReference type="GO" id="GO:0010001">
    <property type="term" value="P:glial cell differentiation"/>
    <property type="evidence" value="ECO:0007669"/>
    <property type="project" value="TreeGrafter"/>
</dbReference>
<dbReference type="CTD" id="60484"/>
<dbReference type="SUPFAM" id="SSF48726">
    <property type="entry name" value="Immunoglobulin"/>
    <property type="match status" value="1"/>
</dbReference>
<evidence type="ECO:0000256" key="9">
    <source>
        <dbReference type="PROSITE-ProRule" id="PRU00323"/>
    </source>
</evidence>
<dbReference type="FunFam" id="3.10.100.10:FF:000001">
    <property type="entry name" value="Hyaluronan proteoglycan link protein 1"/>
    <property type="match status" value="1"/>
</dbReference>
<dbReference type="GO" id="GO:0007417">
    <property type="term" value="P:central nervous system development"/>
    <property type="evidence" value="ECO:0007669"/>
    <property type="project" value="TreeGrafter"/>
</dbReference>
<dbReference type="InterPro" id="IPR003598">
    <property type="entry name" value="Ig_sub2"/>
</dbReference>
<comment type="similarity">
    <text evidence="8">Belongs to the HAPLN family.</text>
</comment>
<dbReference type="Proteomes" id="UP000192220">
    <property type="component" value="Unplaced"/>
</dbReference>
<dbReference type="GO" id="GO:0072534">
    <property type="term" value="C:perineuronal net"/>
    <property type="evidence" value="ECO:0007669"/>
    <property type="project" value="TreeGrafter"/>
</dbReference>
<keyword evidence="4" id="KW-0677">Repeat</keyword>
<dbReference type="Pfam" id="PF07686">
    <property type="entry name" value="V-set"/>
    <property type="match status" value="1"/>
</dbReference>
<evidence type="ECO:0000256" key="4">
    <source>
        <dbReference type="ARBA" id="ARBA00022737"/>
    </source>
</evidence>
<dbReference type="PROSITE" id="PS50835">
    <property type="entry name" value="IG_LIKE"/>
    <property type="match status" value="1"/>
</dbReference>
<dbReference type="InterPro" id="IPR003599">
    <property type="entry name" value="Ig_sub"/>
</dbReference>
<keyword evidence="12" id="KW-1185">Reference proteome</keyword>
<dbReference type="STRING" id="52670.A0A2I4CJ66"/>
<dbReference type="InParanoid" id="A0A2I4CJ66"/>
<dbReference type="InterPro" id="IPR007110">
    <property type="entry name" value="Ig-like_dom"/>
</dbReference>
<protein>
    <submittedName>
        <fullName evidence="13">Hyaluronan and proteoglycan link protein 2 isoform X1</fullName>
    </submittedName>
</protein>
<evidence type="ECO:0000256" key="1">
    <source>
        <dbReference type="ARBA" id="ARBA00004498"/>
    </source>
</evidence>
<dbReference type="Gene3D" id="3.10.100.10">
    <property type="entry name" value="Mannose-Binding Protein A, subunit A"/>
    <property type="match status" value="2"/>
</dbReference>
<keyword evidence="7" id="KW-0393">Immunoglobulin domain</keyword>
<feature type="domain" description="Link" evidence="11">
    <location>
        <begin position="278"/>
        <end position="371"/>
    </location>
</feature>
<evidence type="ECO:0000256" key="2">
    <source>
        <dbReference type="ARBA" id="ARBA00022525"/>
    </source>
</evidence>
<dbReference type="InterPro" id="IPR013783">
    <property type="entry name" value="Ig-like_fold"/>
</dbReference>
<gene>
    <name evidence="13" type="primary">hapln2</name>
</gene>
<dbReference type="GeneID" id="106529215"/>
<comment type="caution">
    <text evidence="9">Lacks conserved residue(s) required for the propagation of feature annotation.</text>
</comment>
<dbReference type="InterPro" id="IPR000538">
    <property type="entry name" value="Link_dom"/>
</dbReference>
<feature type="disulfide bond" evidence="9">
    <location>
        <begin position="227"/>
        <end position="248"/>
    </location>
</feature>
<evidence type="ECO:0000256" key="8">
    <source>
        <dbReference type="ARBA" id="ARBA00038272"/>
    </source>
</evidence>
<proteinExistence type="inferred from homology"/>
<dbReference type="GO" id="GO:0007155">
    <property type="term" value="P:cell adhesion"/>
    <property type="evidence" value="ECO:0007669"/>
    <property type="project" value="InterPro"/>
</dbReference>
<dbReference type="GO" id="GO:0045202">
    <property type="term" value="C:synapse"/>
    <property type="evidence" value="ECO:0007669"/>
    <property type="project" value="TreeGrafter"/>
</dbReference>
<dbReference type="GO" id="GO:0002052">
    <property type="term" value="P:positive regulation of neuroblast proliferation"/>
    <property type="evidence" value="ECO:0007669"/>
    <property type="project" value="TreeGrafter"/>
</dbReference>
<evidence type="ECO:0000256" key="3">
    <source>
        <dbReference type="ARBA" id="ARBA00022530"/>
    </source>
</evidence>
<evidence type="ECO:0000313" key="13">
    <source>
        <dbReference type="RefSeq" id="XP_013880023.1"/>
    </source>
</evidence>
<dbReference type="AlphaFoldDB" id="A0A2I4CJ66"/>
<dbReference type="Gene3D" id="2.60.40.10">
    <property type="entry name" value="Immunoglobulins"/>
    <property type="match status" value="1"/>
</dbReference>
<evidence type="ECO:0000256" key="5">
    <source>
        <dbReference type="ARBA" id="ARBA00023157"/>
    </source>
</evidence>
<dbReference type="CDD" id="cd03518">
    <property type="entry name" value="Link_domain_HAPLN_module_1"/>
    <property type="match status" value="1"/>
</dbReference>
<dbReference type="OrthoDB" id="5359219at2759"/>